<dbReference type="CTD" id="342900"/>
<dbReference type="GO" id="GO:0005634">
    <property type="term" value="C:nucleus"/>
    <property type="evidence" value="ECO:0000318"/>
    <property type="project" value="GO_Central"/>
</dbReference>
<organism evidence="9 10">
    <name type="scientific">Gorilla gorilla gorilla</name>
    <name type="common">Western lowland gorilla</name>
    <dbReference type="NCBI Taxonomy" id="9595"/>
    <lineage>
        <taxon>Eukaryota</taxon>
        <taxon>Metazoa</taxon>
        <taxon>Chordata</taxon>
        <taxon>Craniata</taxon>
        <taxon>Vertebrata</taxon>
        <taxon>Euteleostomi</taxon>
        <taxon>Mammalia</taxon>
        <taxon>Eutheria</taxon>
        <taxon>Euarchontoglires</taxon>
        <taxon>Primates</taxon>
        <taxon>Haplorrhini</taxon>
        <taxon>Catarrhini</taxon>
        <taxon>Hominidae</taxon>
        <taxon>Gorilla</taxon>
    </lineage>
</organism>
<evidence type="ECO:0000256" key="5">
    <source>
        <dbReference type="PROSITE-ProRule" id="PRU00108"/>
    </source>
</evidence>
<dbReference type="GeneTree" id="ENSGT00950000183093"/>
<dbReference type="Gene3D" id="1.10.10.60">
    <property type="entry name" value="Homeodomain-like"/>
    <property type="match status" value="1"/>
</dbReference>
<dbReference type="Proteomes" id="UP000001519">
    <property type="component" value="Chromosome 19"/>
</dbReference>
<reference evidence="10" key="1">
    <citation type="submission" date="2011-05" db="EMBL/GenBank/DDBJ databases">
        <title>Insights into the evolution of the great apes provided by the gorilla genome.</title>
        <authorList>
            <person name="Scally A."/>
        </authorList>
    </citation>
    <scope>NUCLEOTIDE SEQUENCE [LARGE SCALE GENOMIC DNA]</scope>
</reference>
<dbReference type="OMA" id="PYDMDQL"/>
<feature type="region of interest" description="Disordered" evidence="7">
    <location>
        <begin position="65"/>
        <end position="86"/>
    </location>
</feature>
<evidence type="ECO:0000313" key="10">
    <source>
        <dbReference type="Proteomes" id="UP000001519"/>
    </source>
</evidence>
<keyword evidence="4 5" id="KW-0539">Nucleus</keyword>
<proteinExistence type="predicted"/>
<dbReference type="OrthoDB" id="9535093at2759"/>
<feature type="compositionally biased region" description="Polar residues" evidence="7">
    <location>
        <begin position="75"/>
        <end position="85"/>
    </location>
</feature>
<dbReference type="PANTHER" id="PTHR45793:SF18">
    <property type="entry name" value="PAIRED-LIKE HOMEODOMAIN TRANSCRIPTION FACTOR LEUTX"/>
    <property type="match status" value="1"/>
</dbReference>
<dbReference type="CDD" id="cd00086">
    <property type="entry name" value="homeodomain"/>
    <property type="match status" value="1"/>
</dbReference>
<dbReference type="GeneID" id="101133998"/>
<dbReference type="PANTHER" id="PTHR45793">
    <property type="entry name" value="HOMEOBOX PROTEIN"/>
    <property type="match status" value="1"/>
</dbReference>
<dbReference type="SMART" id="SM00389">
    <property type="entry name" value="HOX"/>
    <property type="match status" value="1"/>
</dbReference>
<name>A0A2I2ZWG8_GORGO</name>
<keyword evidence="2 5" id="KW-0238">DNA-binding</keyword>
<dbReference type="Ensembl" id="ENSGGOT00000059459.1">
    <property type="protein sequence ID" value="ENSGGOP00000051401.1"/>
    <property type="gene ID" value="ENSGGOG00000027834.2"/>
</dbReference>
<evidence type="ECO:0000256" key="3">
    <source>
        <dbReference type="ARBA" id="ARBA00023155"/>
    </source>
</evidence>
<dbReference type="GO" id="GO:0000978">
    <property type="term" value="F:RNA polymerase II cis-regulatory region sequence-specific DNA binding"/>
    <property type="evidence" value="ECO:0000318"/>
    <property type="project" value="GO_Central"/>
</dbReference>
<evidence type="ECO:0000256" key="2">
    <source>
        <dbReference type="ARBA" id="ARBA00023125"/>
    </source>
</evidence>
<dbReference type="RefSeq" id="XP_018870592.1">
    <property type="nucleotide sequence ID" value="XM_019015047.2"/>
</dbReference>
<dbReference type="AlphaFoldDB" id="A0A2I2ZWG8"/>
<evidence type="ECO:0000256" key="4">
    <source>
        <dbReference type="ARBA" id="ARBA00023242"/>
    </source>
</evidence>
<dbReference type="STRING" id="9593.ENSGGOP00000051401"/>
<keyword evidence="10" id="KW-1185">Reference proteome</keyword>
<comment type="subcellular location">
    <subcellularLocation>
        <location evidence="1 5 6">Nucleus</location>
    </subcellularLocation>
</comment>
<sequence length="198" mass="22270">MFEGPRRYRRPRTRFLSKQLTALRELLEKTMHPSLATMGKLASKIQLDLSVVKIWFKNQRAKWKRQQRQQMQTQPSLGPANQTISVKKEETPSAITTANIRPVSPGISDANDHDLREPSGIKNPGGASASARVSSWDSQSYDIEQICLGASNPPWASTLFGIDEFVKIYDLPGEDDTSSLNQYLFPVCLEYDQLQSSV</sequence>
<evidence type="ECO:0000256" key="6">
    <source>
        <dbReference type="RuleBase" id="RU000682"/>
    </source>
</evidence>
<dbReference type="InterPro" id="IPR017970">
    <property type="entry name" value="Homeobox_CS"/>
</dbReference>
<accession>A0A2I2ZWG8</accession>
<dbReference type="Pfam" id="PF00046">
    <property type="entry name" value="Homeodomain"/>
    <property type="match status" value="1"/>
</dbReference>
<dbReference type="GO" id="GO:0006357">
    <property type="term" value="P:regulation of transcription by RNA polymerase II"/>
    <property type="evidence" value="ECO:0000318"/>
    <property type="project" value="GO_Central"/>
</dbReference>
<protein>
    <submittedName>
        <fullName evidence="9">Leucine twenty homeobox</fullName>
    </submittedName>
</protein>
<feature type="DNA-binding region" description="Homeobox" evidence="5">
    <location>
        <begin position="8"/>
        <end position="67"/>
    </location>
</feature>
<dbReference type="GO" id="GO:0000981">
    <property type="term" value="F:DNA-binding transcription factor activity, RNA polymerase II-specific"/>
    <property type="evidence" value="ECO:0000318"/>
    <property type="project" value="GO_Central"/>
</dbReference>
<dbReference type="PROSITE" id="PS00027">
    <property type="entry name" value="HOMEOBOX_1"/>
    <property type="match status" value="1"/>
</dbReference>
<evidence type="ECO:0000256" key="1">
    <source>
        <dbReference type="ARBA" id="ARBA00004123"/>
    </source>
</evidence>
<evidence type="ECO:0000313" key="9">
    <source>
        <dbReference type="Ensembl" id="ENSGGOP00000051401.1"/>
    </source>
</evidence>
<dbReference type="InterPro" id="IPR001356">
    <property type="entry name" value="HD"/>
</dbReference>
<feature type="domain" description="Homeobox" evidence="8">
    <location>
        <begin position="6"/>
        <end position="66"/>
    </location>
</feature>
<reference evidence="9" key="3">
    <citation type="submission" date="2025-08" db="UniProtKB">
        <authorList>
            <consortium name="Ensembl"/>
        </authorList>
    </citation>
    <scope>IDENTIFICATION</scope>
</reference>
<dbReference type="SUPFAM" id="SSF46689">
    <property type="entry name" value="Homeodomain-like"/>
    <property type="match status" value="1"/>
</dbReference>
<dbReference type="InterPro" id="IPR009057">
    <property type="entry name" value="Homeodomain-like_sf"/>
</dbReference>
<dbReference type="KEGG" id="ggo:101133998"/>
<dbReference type="FunCoup" id="A0A2I2ZWG8">
    <property type="interactions" value="51"/>
</dbReference>
<dbReference type="EMBL" id="CABD030113518">
    <property type="status" value="NOT_ANNOTATED_CDS"/>
    <property type="molecule type" value="Genomic_DNA"/>
</dbReference>
<dbReference type="PROSITE" id="PS50071">
    <property type="entry name" value="HOMEOBOX_2"/>
    <property type="match status" value="1"/>
</dbReference>
<evidence type="ECO:0000259" key="8">
    <source>
        <dbReference type="PROSITE" id="PS50071"/>
    </source>
</evidence>
<keyword evidence="3 5" id="KW-0371">Homeobox</keyword>
<reference evidence="9 10" key="2">
    <citation type="journal article" date="2012" name="Nature">
        <title>Insights into hominid evolution from the gorilla genome sequence.</title>
        <authorList>
            <person name="Scally A."/>
            <person name="Dutheil J.Y."/>
            <person name="Hillier L.W."/>
            <person name="Jordan G.E."/>
            <person name="Goodhead I."/>
            <person name="Herrero J."/>
            <person name="Hobolth A."/>
            <person name="Lappalainen T."/>
            <person name="Mailund T."/>
            <person name="Marques-Bonet T."/>
            <person name="McCarthy S."/>
            <person name="Montgomery S.H."/>
            <person name="Schwalie P.C."/>
            <person name="Tang Y.A."/>
            <person name="Ward M.C."/>
            <person name="Xue Y."/>
            <person name="Yngvadottir B."/>
            <person name="Alkan C."/>
            <person name="Andersen L.N."/>
            <person name="Ayub Q."/>
            <person name="Ball E.V."/>
            <person name="Beal K."/>
            <person name="Bradley B.J."/>
            <person name="Chen Y."/>
            <person name="Clee C.M."/>
            <person name="Fitzgerald S."/>
            <person name="Graves T.A."/>
            <person name="Gu Y."/>
            <person name="Heath P."/>
            <person name="Heger A."/>
            <person name="Karakoc E."/>
            <person name="Kolb-Kokocinski A."/>
            <person name="Laird G.K."/>
            <person name="Lunter G."/>
            <person name="Meader S."/>
            <person name="Mort M."/>
            <person name="Mullikin J.C."/>
            <person name="Munch K."/>
            <person name="O'Connor T.D."/>
            <person name="Phillips A.D."/>
            <person name="Prado-Martinez J."/>
            <person name="Rogers A.S."/>
            <person name="Sajjadian S."/>
            <person name="Schmidt D."/>
            <person name="Shaw K."/>
            <person name="Simpson J.T."/>
            <person name="Stenson P.D."/>
            <person name="Turner D.J."/>
            <person name="Vigilant L."/>
            <person name="Vilella A.J."/>
            <person name="Whitener W."/>
            <person name="Zhu B."/>
            <person name="Cooper D.N."/>
            <person name="de Jong P."/>
            <person name="Dermitzakis E.T."/>
            <person name="Eichler E.E."/>
            <person name="Flicek P."/>
            <person name="Goldman N."/>
            <person name="Mundy N.I."/>
            <person name="Ning Z."/>
            <person name="Odom D.T."/>
            <person name="Ponting C.P."/>
            <person name="Quail M.A."/>
            <person name="Ryder O.A."/>
            <person name="Searle S.M."/>
            <person name="Warren W.C."/>
            <person name="Wilson R.K."/>
            <person name="Schierup M.H."/>
            <person name="Rogers J."/>
            <person name="Tyler-Smith C."/>
            <person name="Durbin R."/>
        </authorList>
    </citation>
    <scope>NUCLEOTIDE SEQUENCE [LARGE SCALE GENOMIC DNA]</scope>
</reference>
<gene>
    <name evidence="9" type="primary">LEUTX</name>
</gene>
<reference evidence="9" key="4">
    <citation type="submission" date="2025-09" db="UniProtKB">
        <authorList>
            <consortium name="Ensembl"/>
        </authorList>
    </citation>
    <scope>IDENTIFICATION</scope>
</reference>
<evidence type="ECO:0000256" key="7">
    <source>
        <dbReference type="SAM" id="MobiDB-lite"/>
    </source>
</evidence>
<dbReference type="InParanoid" id="A0A2I2ZWG8"/>